<dbReference type="NCBIfam" id="TIGR01524">
    <property type="entry name" value="ATPase-IIIB_Mg"/>
    <property type="match status" value="1"/>
</dbReference>
<keyword evidence="15 19" id="KW-0472">Membrane</keyword>
<dbReference type="Gene3D" id="3.40.1110.10">
    <property type="entry name" value="Calcium-transporting ATPase, cytoplasmic domain N"/>
    <property type="match status" value="1"/>
</dbReference>
<feature type="transmembrane region" description="Helical" evidence="19">
    <location>
        <begin position="110"/>
        <end position="129"/>
    </location>
</feature>
<keyword evidence="21" id="KW-0378">Hydrolase</keyword>
<dbReference type="EC" id="7.2.2.14" evidence="4"/>
<dbReference type="NCBIfam" id="NF011702">
    <property type="entry name" value="PRK15122.1"/>
    <property type="match status" value="1"/>
</dbReference>
<dbReference type="PROSITE" id="PS00154">
    <property type="entry name" value="ATPASE_E1_E2"/>
    <property type="match status" value="1"/>
</dbReference>
<feature type="transmembrane region" description="Helical" evidence="19">
    <location>
        <begin position="833"/>
        <end position="856"/>
    </location>
</feature>
<keyword evidence="9 19" id="KW-0812">Transmembrane</keyword>
<feature type="transmembrane region" description="Helical" evidence="19">
    <location>
        <begin position="274"/>
        <end position="292"/>
    </location>
</feature>
<dbReference type="Pfam" id="PF00690">
    <property type="entry name" value="Cation_ATPase_N"/>
    <property type="match status" value="1"/>
</dbReference>
<evidence type="ECO:0000256" key="1">
    <source>
        <dbReference type="ARBA" id="ARBA00003954"/>
    </source>
</evidence>
<evidence type="ECO:0000256" key="2">
    <source>
        <dbReference type="ARBA" id="ARBA00004429"/>
    </source>
</evidence>
<evidence type="ECO:0000256" key="14">
    <source>
        <dbReference type="ARBA" id="ARBA00022989"/>
    </source>
</evidence>
<evidence type="ECO:0000256" key="12">
    <source>
        <dbReference type="ARBA" id="ARBA00022842"/>
    </source>
</evidence>
<feature type="transmembrane region" description="Helical" evidence="19">
    <location>
        <begin position="685"/>
        <end position="709"/>
    </location>
</feature>
<dbReference type="SFLD" id="SFLDF00027">
    <property type="entry name" value="p-type_atpase"/>
    <property type="match status" value="1"/>
</dbReference>
<dbReference type="Pfam" id="PF00689">
    <property type="entry name" value="Cation_ATPase_C"/>
    <property type="match status" value="1"/>
</dbReference>
<keyword evidence="8" id="KW-0597">Phosphoprotein</keyword>
<dbReference type="GO" id="GO:0016887">
    <property type="term" value="F:ATP hydrolysis activity"/>
    <property type="evidence" value="ECO:0007669"/>
    <property type="project" value="InterPro"/>
</dbReference>
<dbReference type="InterPro" id="IPR008250">
    <property type="entry name" value="ATPase_P-typ_transduc_dom_A_sf"/>
</dbReference>
<dbReference type="EMBL" id="AEON01000002">
    <property type="protein sequence ID" value="EFT82910.1"/>
    <property type="molecule type" value="Genomic_DNA"/>
</dbReference>
<keyword evidence="12" id="KW-0460">Magnesium</keyword>
<dbReference type="PANTHER" id="PTHR42861">
    <property type="entry name" value="CALCIUM-TRANSPORTING ATPASE"/>
    <property type="match status" value="1"/>
</dbReference>
<comment type="function">
    <text evidence="1">Mediates magnesium influx to the cytosol.</text>
</comment>
<organism evidence="21 22">
    <name type="scientific">Parascardovia denticolens DSM 10105 = JCM 12538</name>
    <dbReference type="NCBI Taxonomy" id="864564"/>
    <lineage>
        <taxon>Bacteria</taxon>
        <taxon>Bacillati</taxon>
        <taxon>Actinomycetota</taxon>
        <taxon>Actinomycetes</taxon>
        <taxon>Bifidobacteriales</taxon>
        <taxon>Bifidobacteriaceae</taxon>
        <taxon>Parascardovia</taxon>
    </lineage>
</organism>
<evidence type="ECO:0000256" key="3">
    <source>
        <dbReference type="ARBA" id="ARBA00008746"/>
    </source>
</evidence>
<dbReference type="SFLD" id="SFLDS00003">
    <property type="entry name" value="Haloacid_Dehalogenase"/>
    <property type="match status" value="1"/>
</dbReference>
<feature type="transmembrane region" description="Helical" evidence="19">
    <location>
        <begin position="75"/>
        <end position="98"/>
    </location>
</feature>
<keyword evidence="7" id="KW-0997">Cell inner membrane</keyword>
<comment type="caution">
    <text evidence="21">The sequence shown here is derived from an EMBL/GenBank/DDBJ whole genome shotgun (WGS) entry which is preliminary data.</text>
</comment>
<dbReference type="SUPFAM" id="SSF56784">
    <property type="entry name" value="HAD-like"/>
    <property type="match status" value="1"/>
</dbReference>
<dbReference type="SUPFAM" id="SSF81665">
    <property type="entry name" value="Calcium ATPase, transmembrane domain M"/>
    <property type="match status" value="1"/>
</dbReference>
<dbReference type="Gene3D" id="1.20.1110.10">
    <property type="entry name" value="Calcium-transporting ATPase, transmembrane domain"/>
    <property type="match status" value="1"/>
</dbReference>
<evidence type="ECO:0000313" key="22">
    <source>
        <dbReference type="Proteomes" id="UP000004946"/>
    </source>
</evidence>
<dbReference type="InterPro" id="IPR018303">
    <property type="entry name" value="ATPase_P-typ_P_site"/>
</dbReference>
<evidence type="ECO:0000256" key="15">
    <source>
        <dbReference type="ARBA" id="ARBA00023136"/>
    </source>
</evidence>
<feature type="transmembrane region" description="Helical" evidence="19">
    <location>
        <begin position="755"/>
        <end position="783"/>
    </location>
</feature>
<dbReference type="Gene3D" id="2.70.150.10">
    <property type="entry name" value="Calcium-transporting ATPase, cytoplasmic transduction domain A"/>
    <property type="match status" value="1"/>
</dbReference>
<evidence type="ECO:0000256" key="11">
    <source>
        <dbReference type="ARBA" id="ARBA00022840"/>
    </source>
</evidence>
<evidence type="ECO:0000256" key="19">
    <source>
        <dbReference type="SAM" id="Phobius"/>
    </source>
</evidence>
<dbReference type="PRINTS" id="PR01836">
    <property type="entry name" value="MGATPASE"/>
</dbReference>
<protein>
    <recommendedName>
        <fullName evidence="5">Magnesium-transporting ATPase, P-type 1</fullName>
        <ecNumber evidence="4">7.2.2.14</ecNumber>
    </recommendedName>
    <alternativeName>
        <fullName evidence="16">Mg(2+) transport ATPase, P-type 1</fullName>
    </alternativeName>
</protein>
<dbReference type="Gene3D" id="3.40.50.1000">
    <property type="entry name" value="HAD superfamily/HAD-like"/>
    <property type="match status" value="1"/>
</dbReference>
<keyword evidence="6" id="KW-1003">Cell membrane</keyword>
<dbReference type="InterPro" id="IPR023214">
    <property type="entry name" value="HAD_sf"/>
</dbReference>
<evidence type="ECO:0000259" key="20">
    <source>
        <dbReference type="SMART" id="SM00831"/>
    </source>
</evidence>
<keyword evidence="14 19" id="KW-1133">Transmembrane helix</keyword>
<comment type="catalytic activity">
    <reaction evidence="17">
        <text>Mg(2+)(out) + ATP + H2O = Mg(2+)(in) + ADP + phosphate + H(+)</text>
        <dbReference type="Rhea" id="RHEA:10260"/>
        <dbReference type="ChEBI" id="CHEBI:15377"/>
        <dbReference type="ChEBI" id="CHEBI:15378"/>
        <dbReference type="ChEBI" id="CHEBI:18420"/>
        <dbReference type="ChEBI" id="CHEBI:30616"/>
        <dbReference type="ChEBI" id="CHEBI:43474"/>
        <dbReference type="ChEBI" id="CHEBI:456216"/>
        <dbReference type="EC" id="7.2.2.14"/>
    </reaction>
</comment>
<gene>
    <name evidence="21" type="primary">mgtA</name>
    <name evidence="21" type="ORF">HMPREF0620_1595</name>
</gene>
<proteinExistence type="inferred from homology"/>
<evidence type="ECO:0000256" key="16">
    <source>
        <dbReference type="ARBA" id="ARBA00029806"/>
    </source>
</evidence>
<dbReference type="InterPro" id="IPR023299">
    <property type="entry name" value="ATPase_P-typ_cyto_dom_N"/>
</dbReference>
<keyword evidence="13" id="KW-1278">Translocase</keyword>
<dbReference type="Proteomes" id="UP000004946">
    <property type="component" value="Chromosome"/>
</dbReference>
<evidence type="ECO:0000256" key="17">
    <source>
        <dbReference type="ARBA" id="ARBA00047295"/>
    </source>
</evidence>
<comment type="catalytic activity">
    <reaction evidence="18">
        <text>ATP + H2O = ADP + phosphate + H(+)</text>
        <dbReference type="Rhea" id="RHEA:13065"/>
        <dbReference type="ChEBI" id="CHEBI:15377"/>
        <dbReference type="ChEBI" id="CHEBI:15378"/>
        <dbReference type="ChEBI" id="CHEBI:30616"/>
        <dbReference type="ChEBI" id="CHEBI:43474"/>
        <dbReference type="ChEBI" id="CHEBI:456216"/>
    </reaction>
</comment>
<reference evidence="21 22" key="1">
    <citation type="submission" date="2010-12" db="EMBL/GenBank/DDBJ databases">
        <authorList>
            <person name="Muzny D."/>
            <person name="Qin X."/>
            <person name="Buhay C."/>
            <person name="Dugan-Rocha S."/>
            <person name="Ding Y."/>
            <person name="Chen G."/>
            <person name="Hawes A."/>
            <person name="Holder M."/>
            <person name="Jhangiani S."/>
            <person name="Johnson A."/>
            <person name="Khan Z."/>
            <person name="Li Z."/>
            <person name="Liu W."/>
            <person name="Liu X."/>
            <person name="Perez L."/>
            <person name="Shen H."/>
            <person name="Wang Q."/>
            <person name="Watt J."/>
            <person name="Xi L."/>
            <person name="Xin Y."/>
            <person name="Zhou J."/>
            <person name="Deng J."/>
            <person name="Jiang H."/>
            <person name="Liu Y."/>
            <person name="Qu J."/>
            <person name="Song X.-Z."/>
            <person name="Zhang L."/>
            <person name="Villasana D."/>
            <person name="Johnson A."/>
            <person name="Liu J."/>
            <person name="Liyanage D."/>
            <person name="Lorensuhewa L."/>
            <person name="Robinson T."/>
            <person name="Song A."/>
            <person name="Song B.-B."/>
            <person name="Dinh H."/>
            <person name="Thornton R."/>
            <person name="Coyle M."/>
            <person name="Francisco L."/>
            <person name="Jackson L."/>
            <person name="Javaid M."/>
            <person name="Korchina V."/>
            <person name="Kovar C."/>
            <person name="Mata R."/>
            <person name="Mathew T."/>
            <person name="Ngo R."/>
            <person name="Nguyen L."/>
            <person name="Nguyen N."/>
            <person name="Okwuonu G."/>
            <person name="Ongeri F."/>
            <person name="Pham C."/>
            <person name="Simmons D."/>
            <person name="Wilczek-Boney K."/>
            <person name="Hale W."/>
            <person name="Jakkamsetti A."/>
            <person name="Pham P."/>
            <person name="Ruth R."/>
            <person name="San Lucas F."/>
            <person name="Warren J."/>
            <person name="Zhang J."/>
            <person name="Zhao Z."/>
            <person name="Zhou C."/>
            <person name="Zhu D."/>
            <person name="Lee S."/>
            <person name="Bess C."/>
            <person name="Blankenburg K."/>
            <person name="Forbes L."/>
            <person name="Fu Q."/>
            <person name="Gubbala S."/>
            <person name="Hirani K."/>
            <person name="Jayaseelan J.C."/>
            <person name="Lara F."/>
            <person name="Munidasa M."/>
            <person name="Palculict T."/>
            <person name="Patil S."/>
            <person name="Pu L.-L."/>
            <person name="Saada N."/>
            <person name="Tang L."/>
            <person name="Weissenberger G."/>
            <person name="Zhu Y."/>
            <person name="Hemphill L."/>
            <person name="Shang Y."/>
            <person name="Youmans B."/>
            <person name="Ayvaz T."/>
            <person name="Ross M."/>
            <person name="Santibanez J."/>
            <person name="Aqrawi P."/>
            <person name="Gross S."/>
            <person name="Joshi V."/>
            <person name="Fowler G."/>
            <person name="Nazareth L."/>
            <person name="Reid J."/>
            <person name="Worley K."/>
            <person name="Petrosino J."/>
            <person name="Highlander S."/>
            <person name="Gibbs R."/>
        </authorList>
    </citation>
    <scope>NUCLEOTIDE SEQUENCE [LARGE SCALE GENOMIC DNA]</scope>
    <source>
        <strain evidence="21 22">DSM 10105</strain>
    </source>
</reference>
<dbReference type="SMART" id="SM00831">
    <property type="entry name" value="Cation_ATPase_N"/>
    <property type="match status" value="1"/>
</dbReference>
<keyword evidence="10" id="KW-0547">Nucleotide-binding</keyword>
<comment type="similarity">
    <text evidence="3">Belongs to the cation transport ATPase (P-type) (TC 3.A.3) family. Type IIIB subfamily.</text>
</comment>
<dbReference type="InterPro" id="IPR023298">
    <property type="entry name" value="ATPase_P-typ_TM_dom_sf"/>
</dbReference>
<dbReference type="AlphaFoldDB" id="E6K2C2"/>
<name>E6K2C2_PARDN</name>
<dbReference type="eggNOG" id="COG0474">
    <property type="taxonomic scope" value="Bacteria"/>
</dbReference>
<dbReference type="InterPro" id="IPR006415">
    <property type="entry name" value="P-type_ATPase_IIIB"/>
</dbReference>
<evidence type="ECO:0000313" key="21">
    <source>
        <dbReference type="EMBL" id="EFT82910.1"/>
    </source>
</evidence>
<dbReference type="Pfam" id="PF00122">
    <property type="entry name" value="E1-E2_ATPase"/>
    <property type="match status" value="1"/>
</dbReference>
<keyword evidence="22" id="KW-1185">Reference proteome</keyword>
<feature type="transmembrane region" description="Helical" evidence="19">
    <location>
        <begin position="868"/>
        <end position="888"/>
    </location>
</feature>
<sequence length="900" mass="98137">MEKKAQMVKINSHVTKQGATNTRLVKQIAQEEAAATLARLGSDHGGLKTDQVDQARAAYGPNRIEGHRKDSRLRFLAEAFLTPFTIVLLFLATLSLFANYIFVPAPQKDLSTVIIMVVMVLISGLTSFVQNVRTSNAVDKLLSLVSVNATVMRDGREEEIATSEVVVGDVVVLSAGDMVPADLRLLTTRDLFCSSSSLNGESTPVEKDATSKPQDLDDYLSYPNVLYEGTTVVSGSGTGVVFATGDSTVFGRLAREISQEGVKQTAFDKGMKDISRLLITMTLILAPVVFLINGLTKGNWLDALIFAIATAVGLTPEMLPVIVTSNLVKGSVEMSKHGTIVKKMNSIQNFGSADVLCTDKTGTLTQDKVVLERHYNLDLHENPGIFELAYLNSFYQTGMQDLMDKAIVQAAQEELDVSRIQKDYVKIDEVPFDFTRRRMSVVVQKSDGEHVLVTKGAAEEMLAACDRAEIDGRVEALTDERRKKVLADIEEMNEDGLRVILIGYKSDNEPAGSATAADEDDLILVGYLAFLDPPKESTREALQDLESDGIKVKILTGDNAAVTKAVCKRVGLPAAKVYTGSQLEEASEDELAGMVEECDIFVKLSPELKTRIITALKAKGHIVGYMGDGINDAPAMKAADVSVSVDTAVDIAKESADIILLHKDLRILENAVRIGRKVFGNTMKYIKITLSSNFGNILSILVASCFLPFLPMLPLQLLVLDLLYGTSCLSIPLDSMPDSYVKTPRAWTTKKLPKFMFCFGPASSLFDVITFALLYFCVCPAIMGGSFTGLSPAGQMGFMVAFHTGWFIESLWTQEMVIHALRDRGIPFIQQRATTPVLAATIGAAAFGTCLLYIPAVARLLKFTLLPAGYLLLVALLLVCYIAVTSLVKRFYLRTEKFLI</sequence>
<comment type="subcellular location">
    <subcellularLocation>
        <location evidence="2">Cell inner membrane</location>
        <topology evidence="2">Multi-pass membrane protein</topology>
    </subcellularLocation>
</comment>
<evidence type="ECO:0000256" key="4">
    <source>
        <dbReference type="ARBA" id="ARBA00012786"/>
    </source>
</evidence>
<evidence type="ECO:0000256" key="10">
    <source>
        <dbReference type="ARBA" id="ARBA00022741"/>
    </source>
</evidence>
<dbReference type="InterPro" id="IPR059000">
    <property type="entry name" value="ATPase_P-type_domA"/>
</dbReference>
<dbReference type="NCBIfam" id="TIGR01494">
    <property type="entry name" value="ATPase_P-type"/>
    <property type="match status" value="2"/>
</dbReference>
<evidence type="ECO:0000256" key="6">
    <source>
        <dbReference type="ARBA" id="ARBA00022475"/>
    </source>
</evidence>
<evidence type="ECO:0000256" key="18">
    <source>
        <dbReference type="ARBA" id="ARBA00049360"/>
    </source>
</evidence>
<dbReference type="SFLD" id="SFLDG00002">
    <property type="entry name" value="C1.7:_P-type_atpase_like"/>
    <property type="match status" value="1"/>
</dbReference>
<dbReference type="InterPro" id="IPR006068">
    <property type="entry name" value="ATPase_P-typ_cation-transptr_C"/>
</dbReference>
<dbReference type="CDD" id="cd02077">
    <property type="entry name" value="P-type_ATPase_Mg"/>
    <property type="match status" value="1"/>
</dbReference>
<dbReference type="InterPro" id="IPR036412">
    <property type="entry name" value="HAD-like_sf"/>
</dbReference>
<dbReference type="GO" id="GO:0005524">
    <property type="term" value="F:ATP binding"/>
    <property type="evidence" value="ECO:0007669"/>
    <property type="project" value="UniProtKB-KW"/>
</dbReference>
<dbReference type="GO" id="GO:0005886">
    <property type="term" value="C:plasma membrane"/>
    <property type="evidence" value="ECO:0007669"/>
    <property type="project" value="UniProtKB-SubCell"/>
</dbReference>
<dbReference type="InterPro" id="IPR001757">
    <property type="entry name" value="P_typ_ATPase"/>
</dbReference>
<dbReference type="GO" id="GO:0015444">
    <property type="term" value="F:P-type magnesium transporter activity"/>
    <property type="evidence" value="ECO:0007669"/>
    <property type="project" value="UniProtKB-EC"/>
</dbReference>
<evidence type="ECO:0000256" key="8">
    <source>
        <dbReference type="ARBA" id="ARBA00022553"/>
    </source>
</evidence>
<evidence type="ECO:0000256" key="13">
    <source>
        <dbReference type="ARBA" id="ARBA00022967"/>
    </source>
</evidence>
<accession>E6K2C2</accession>
<evidence type="ECO:0000256" key="7">
    <source>
        <dbReference type="ARBA" id="ARBA00022519"/>
    </source>
</evidence>
<dbReference type="InterPro" id="IPR044492">
    <property type="entry name" value="P_typ_ATPase_HD_dom"/>
</dbReference>
<feature type="domain" description="Cation-transporting P-type ATPase N-terminal" evidence="20">
    <location>
        <begin position="27"/>
        <end position="100"/>
    </location>
</feature>
<keyword evidence="11" id="KW-0067">ATP-binding</keyword>
<dbReference type="HOGENOM" id="CLU_002360_6_3_11"/>
<evidence type="ECO:0000256" key="9">
    <source>
        <dbReference type="ARBA" id="ARBA00022692"/>
    </source>
</evidence>
<feature type="transmembrane region" description="Helical" evidence="19">
    <location>
        <begin position="304"/>
        <end position="328"/>
    </location>
</feature>
<dbReference type="Pfam" id="PF13246">
    <property type="entry name" value="Cation_ATPase"/>
    <property type="match status" value="1"/>
</dbReference>
<dbReference type="SUPFAM" id="SSF81653">
    <property type="entry name" value="Calcium ATPase, transduction domain A"/>
    <property type="match status" value="1"/>
</dbReference>
<dbReference type="InterPro" id="IPR004014">
    <property type="entry name" value="ATPase_P-typ_cation-transptr_N"/>
</dbReference>
<evidence type="ECO:0000256" key="5">
    <source>
        <dbReference type="ARBA" id="ARBA00013555"/>
    </source>
</evidence>